<organism evidence="1 2">
    <name type="scientific">Elizabethkingia argenteiflava</name>
    <dbReference type="NCBI Taxonomy" id="2681556"/>
    <lineage>
        <taxon>Bacteria</taxon>
        <taxon>Pseudomonadati</taxon>
        <taxon>Bacteroidota</taxon>
        <taxon>Flavobacteriia</taxon>
        <taxon>Flavobacteriales</taxon>
        <taxon>Weeksellaceae</taxon>
        <taxon>Elizabethkingia</taxon>
    </lineage>
</organism>
<comment type="caution">
    <text evidence="1">The sequence shown here is derived from an EMBL/GenBank/DDBJ whole genome shotgun (WGS) entry which is preliminary data.</text>
</comment>
<dbReference type="RefSeq" id="WP_166518920.1">
    <property type="nucleotide sequence ID" value="NZ_JAAABJ010000365.1"/>
</dbReference>
<accession>A0A845PWW5</accession>
<dbReference type="AlphaFoldDB" id="A0A845PWW5"/>
<evidence type="ECO:0000313" key="1">
    <source>
        <dbReference type="EMBL" id="NAW50590.1"/>
    </source>
</evidence>
<proteinExistence type="predicted"/>
<sequence>MGYHIINITEGKIEHTYVESYERLCYVDTITDDSIIYPREEHWKPFKVAGHENYKNLF</sequence>
<dbReference type="EMBL" id="JAAABJ010000365">
    <property type="protein sequence ID" value="NAW50590.1"/>
    <property type="molecule type" value="Genomic_DNA"/>
</dbReference>
<gene>
    <name evidence="1" type="ORF">GNY06_04050</name>
</gene>
<protein>
    <submittedName>
        <fullName evidence="1">Uncharacterized protein</fullName>
    </submittedName>
</protein>
<dbReference type="Proteomes" id="UP000553459">
    <property type="component" value="Unassembled WGS sequence"/>
</dbReference>
<evidence type="ECO:0000313" key="2">
    <source>
        <dbReference type="Proteomes" id="UP000553459"/>
    </source>
</evidence>
<keyword evidence="2" id="KW-1185">Reference proteome</keyword>
<reference evidence="1 2" key="1">
    <citation type="submission" date="2019-11" db="EMBL/GenBank/DDBJ databases">
        <title>Characterization of Elizabethkingia argenteiflava sp. nov., isolated from inner surface of Soybean Pods.</title>
        <authorList>
            <person name="Mo S."/>
        </authorList>
    </citation>
    <scope>NUCLEOTIDE SEQUENCE [LARGE SCALE GENOMIC DNA]</scope>
    <source>
        <strain evidence="1 2">YB22</strain>
    </source>
</reference>
<name>A0A845PWW5_9FLAO</name>